<dbReference type="Gene3D" id="3.30.70.1950">
    <property type="match status" value="1"/>
</dbReference>
<evidence type="ECO:0000256" key="1">
    <source>
        <dbReference type="ARBA" id="ARBA00005397"/>
    </source>
</evidence>
<comment type="similarity">
    <text evidence="1">Belongs to the MecA family.</text>
</comment>
<dbReference type="PANTHER" id="PTHR39161">
    <property type="entry name" value="ADAPTER PROTEIN MECA"/>
    <property type="match status" value="1"/>
</dbReference>
<dbReference type="eggNOG" id="COG4862">
    <property type="taxonomic scope" value="Bacteria"/>
</dbReference>
<proteinExistence type="inferred from homology"/>
<comment type="caution">
    <text evidence="2">The sequence shown here is derived from an EMBL/GenBank/DDBJ whole genome shotgun (WGS) entry which is preliminary data.</text>
</comment>
<dbReference type="HOGENOM" id="CLU_071496_0_0_9"/>
<dbReference type="AlphaFoldDB" id="D4RXK9"/>
<accession>D4RXK9</accession>
<reference evidence="2 3" key="1">
    <citation type="submission" date="2010-02" db="EMBL/GenBank/DDBJ databases">
        <authorList>
            <person name="Weinstock G."/>
            <person name="Sodergren E."/>
            <person name="Clifton S."/>
            <person name="Fulton L."/>
            <person name="Fulton B."/>
            <person name="Courtney L."/>
            <person name="Fronick C."/>
            <person name="Harrison M."/>
            <person name="Strong C."/>
            <person name="Farmer C."/>
            <person name="Delahaunty K."/>
            <person name="Markovic C."/>
            <person name="Hall O."/>
            <person name="Minx P."/>
            <person name="Tomlinson C."/>
            <person name="Mitreva M."/>
            <person name="Nelson J."/>
            <person name="Hou S."/>
            <person name="Wollam A."/>
            <person name="Pepin K.H."/>
            <person name="Johnson M."/>
            <person name="Bhonagiri V."/>
            <person name="Zhang X."/>
            <person name="Suruliraj S."/>
            <person name="Warren W."/>
            <person name="Chinwalla A."/>
            <person name="Mardis E.R."/>
            <person name="Wilson R.K."/>
        </authorList>
    </citation>
    <scope>NUCLEOTIDE SEQUENCE [LARGE SCALE GENOMIC DNA]</scope>
    <source>
        <strain evidence="2 3">DSM 2876</strain>
    </source>
</reference>
<dbReference type="InterPro" id="IPR038471">
    <property type="entry name" value="MecA_C_sf"/>
</dbReference>
<keyword evidence="3" id="KW-1185">Reference proteome</keyword>
<name>D4RXK9_9FIRM</name>
<evidence type="ECO:0000313" key="3">
    <source>
        <dbReference type="Proteomes" id="UP000006238"/>
    </source>
</evidence>
<dbReference type="Proteomes" id="UP000006238">
    <property type="component" value="Unassembled WGS sequence"/>
</dbReference>
<dbReference type="Pfam" id="PF05389">
    <property type="entry name" value="MecA"/>
    <property type="match status" value="1"/>
</dbReference>
<dbReference type="EMBL" id="ABWN01000019">
    <property type="protein sequence ID" value="EFF69371.1"/>
    <property type="molecule type" value="Genomic_DNA"/>
</dbReference>
<dbReference type="PANTHER" id="PTHR39161:SF1">
    <property type="entry name" value="ADAPTER PROTEIN MECA 1"/>
    <property type="match status" value="1"/>
</dbReference>
<evidence type="ECO:0000313" key="2">
    <source>
        <dbReference type="EMBL" id="EFF69371.1"/>
    </source>
</evidence>
<protein>
    <recommendedName>
        <fullName evidence="4">Negative regulator of genetic competence (MecA)</fullName>
    </recommendedName>
</protein>
<gene>
    <name evidence="2" type="ORF">BUTYVIB_00560</name>
</gene>
<evidence type="ECO:0008006" key="4">
    <source>
        <dbReference type="Google" id="ProtNLM"/>
    </source>
</evidence>
<dbReference type="InterPro" id="IPR008681">
    <property type="entry name" value="Neg-reg_MecA"/>
</dbReference>
<sequence>MLYTNNTKADYSLCIFYRWDVILMKIEKISDSQIRCTLNRSDLQSRELKLSELAYGTEKAKNLFHDMIEQAAHQFGFKADDIPLMIEAIPVSADCIILNITKVEDPEELDTKFSRFTPSDDMDMDDDMDDDYDDLLPDNINLPESPDMNLFHNILKEADNFLSMKDTLKNISDESVPDIEDEATEAEAPGDAEEDNLIYRLFSFRSLGEADNAAKHVNASYEGESILYKDNIKCLYFLLLSCSQKHSNDLLKVCNEITEYGHKESIVFGTSAYLNEHCDIIIKHDALSVLSNL</sequence>
<dbReference type="STRING" id="45851.BHV86_02945"/>
<organism evidence="2 3">
    <name type="scientific">Eshraghiella crossota DSM 2876</name>
    <dbReference type="NCBI Taxonomy" id="511680"/>
    <lineage>
        <taxon>Bacteria</taxon>
        <taxon>Bacillati</taxon>
        <taxon>Bacillota</taxon>
        <taxon>Clostridia</taxon>
        <taxon>Lachnospirales</taxon>
        <taxon>Lachnospiraceae</taxon>
        <taxon>Eshraghiella</taxon>
    </lineage>
</organism>